<evidence type="ECO:0000256" key="1">
    <source>
        <dbReference type="ARBA" id="ARBA00004893"/>
    </source>
</evidence>
<reference evidence="11" key="2">
    <citation type="journal article" date="2017" name="Nat. Plants">
        <title>The Aegilops tauschii genome reveals multiple impacts of transposons.</title>
        <authorList>
            <person name="Zhao G."/>
            <person name="Zou C."/>
            <person name="Li K."/>
            <person name="Wang K."/>
            <person name="Li T."/>
            <person name="Gao L."/>
            <person name="Zhang X."/>
            <person name="Wang H."/>
            <person name="Yang Z."/>
            <person name="Liu X."/>
            <person name="Jiang W."/>
            <person name="Mao L."/>
            <person name="Kong X."/>
            <person name="Jiao Y."/>
            <person name="Jia J."/>
        </authorList>
    </citation>
    <scope>NUCLEOTIDE SEQUENCE [LARGE SCALE GENOMIC DNA]</scope>
    <source>
        <strain evidence="11">cv. AL8/78</strain>
    </source>
</reference>
<dbReference type="PANTHER" id="PTHR32179:SF3">
    <property type="entry name" value="NICOTINATE-NUCLEOTIDE PYROPHOSPHORYLASE [CARBOXYLATING]"/>
    <property type="match status" value="1"/>
</dbReference>
<keyword evidence="4" id="KW-0662">Pyridine nucleotide biosynthesis</keyword>
<dbReference type="PANTHER" id="PTHR32179">
    <property type="entry name" value="NICOTINATE-NUCLEOTIDE PYROPHOSPHORYLASE [CARBOXYLATING]"/>
    <property type="match status" value="1"/>
</dbReference>
<reference evidence="10" key="4">
    <citation type="submission" date="2019-03" db="UniProtKB">
        <authorList>
            <consortium name="EnsemblPlants"/>
        </authorList>
    </citation>
    <scope>IDENTIFICATION</scope>
</reference>
<proteinExistence type="inferred from homology"/>
<reference evidence="10" key="3">
    <citation type="journal article" date="2017" name="Nature">
        <title>Genome sequence of the progenitor of the wheat D genome Aegilops tauschii.</title>
        <authorList>
            <person name="Luo M.C."/>
            <person name="Gu Y.Q."/>
            <person name="Puiu D."/>
            <person name="Wang H."/>
            <person name="Twardziok S.O."/>
            <person name="Deal K.R."/>
            <person name="Huo N."/>
            <person name="Zhu T."/>
            <person name="Wang L."/>
            <person name="Wang Y."/>
            <person name="McGuire P.E."/>
            <person name="Liu S."/>
            <person name="Long H."/>
            <person name="Ramasamy R.K."/>
            <person name="Rodriguez J.C."/>
            <person name="Van S.L."/>
            <person name="Yuan L."/>
            <person name="Wang Z."/>
            <person name="Xia Z."/>
            <person name="Xiao L."/>
            <person name="Anderson O.D."/>
            <person name="Ouyang S."/>
            <person name="Liang Y."/>
            <person name="Zimin A.V."/>
            <person name="Pertea G."/>
            <person name="Qi P."/>
            <person name="Bennetzen J.L."/>
            <person name="Dai X."/>
            <person name="Dawson M.W."/>
            <person name="Muller H.G."/>
            <person name="Kugler K."/>
            <person name="Rivarola-Duarte L."/>
            <person name="Spannagl M."/>
            <person name="Mayer K.F.X."/>
            <person name="Lu F.H."/>
            <person name="Bevan M.W."/>
            <person name="Leroy P."/>
            <person name="Li P."/>
            <person name="You F.M."/>
            <person name="Sun Q."/>
            <person name="Liu Z."/>
            <person name="Lyons E."/>
            <person name="Wicker T."/>
            <person name="Salzberg S.L."/>
            <person name="Devos K.M."/>
            <person name="Dvorak J."/>
        </authorList>
    </citation>
    <scope>NUCLEOTIDE SEQUENCE [LARGE SCALE GENOMIC DNA]</scope>
    <source>
        <strain evidence="10">cv. AL8/78</strain>
    </source>
</reference>
<keyword evidence="5" id="KW-0328">Glycosyltransferase</keyword>
<dbReference type="InterPro" id="IPR036068">
    <property type="entry name" value="Nicotinate_pribotase-like_C"/>
</dbReference>
<dbReference type="GO" id="GO:0009435">
    <property type="term" value="P:NAD+ biosynthetic process"/>
    <property type="evidence" value="ECO:0007669"/>
    <property type="project" value="UniProtKB-UniPathway"/>
</dbReference>
<dbReference type="SUPFAM" id="SSF54675">
    <property type="entry name" value="Nicotinate/Quinolinate PRTase N-terminal domain-like"/>
    <property type="match status" value="1"/>
</dbReference>
<feature type="compositionally biased region" description="Low complexity" evidence="7">
    <location>
        <begin position="64"/>
        <end position="90"/>
    </location>
</feature>
<evidence type="ECO:0000256" key="6">
    <source>
        <dbReference type="ARBA" id="ARBA00022679"/>
    </source>
</evidence>
<dbReference type="InterPro" id="IPR013785">
    <property type="entry name" value="Aldolase_TIM"/>
</dbReference>
<evidence type="ECO:0000313" key="10">
    <source>
        <dbReference type="EnsemblPlants" id="AET5Gv20824700.3"/>
    </source>
</evidence>
<evidence type="ECO:0000256" key="4">
    <source>
        <dbReference type="ARBA" id="ARBA00022642"/>
    </source>
</evidence>
<dbReference type="Gramene" id="AET5Gv20824700.3">
    <property type="protein sequence ID" value="AET5Gv20824700.3"/>
    <property type="gene ID" value="AET5Gv20824700"/>
</dbReference>
<sequence>KAAPHRAPRTHGKKAAPYRRWRRHAPQLAQPPPCRRPRMTPATPTAAAPIRQHLPSSSARCGNPRPSARLRLPARPRAAPSASMSAEARPAPSPVPPPAHPTYDLSAVIALALSEDAGDRGDVSCLATIPTDVKAEATFIAKEDGVIAGISLAEMIFNQVDPSLKVEWFEADGNYVHKGLQFGKVYGCAQSIIVAERVVLNFMQRMSGIATMTKAMADAARPACILETRKTAPGLRLVDKWAVLIGGGKNHRLGLFDMVMIKDNHISVAGGITNAMTSVDQFLEKENLAIPVEVETRTLEEVRDLLKYTDENKTSLTRIMLDNMVVPLPNGDLDVSMLKDAVQLINGRFETEASGNVTIDTVKKIGETGVTYISSGALTHSVKALDISLKIDTELALQVGRRTNRA</sequence>
<reference evidence="10" key="5">
    <citation type="journal article" date="2021" name="G3 (Bethesda)">
        <title>Aegilops tauschii genome assembly Aet v5.0 features greater sequence contiguity and improved annotation.</title>
        <authorList>
            <person name="Wang L."/>
            <person name="Zhu T."/>
            <person name="Rodriguez J.C."/>
            <person name="Deal K.R."/>
            <person name="Dubcovsky J."/>
            <person name="McGuire P.E."/>
            <person name="Lux T."/>
            <person name="Spannagl M."/>
            <person name="Mayer K.F.X."/>
            <person name="Baldrich P."/>
            <person name="Meyers B.C."/>
            <person name="Huo N."/>
            <person name="Gu Y.Q."/>
            <person name="Zhou H."/>
            <person name="Devos K.M."/>
            <person name="Bennetzen J.L."/>
            <person name="Unver T."/>
            <person name="Budak H."/>
            <person name="Gulick P.J."/>
            <person name="Galiba G."/>
            <person name="Kalapos B."/>
            <person name="Nelson D.R."/>
            <person name="Li P."/>
            <person name="You F.M."/>
            <person name="Luo M.C."/>
            <person name="Dvorak J."/>
        </authorList>
    </citation>
    <scope>NUCLEOTIDE SEQUENCE [LARGE SCALE GENOMIC DNA]</scope>
    <source>
        <strain evidence="10">cv. AL8/78</strain>
    </source>
</reference>
<evidence type="ECO:0000256" key="3">
    <source>
        <dbReference type="ARBA" id="ARBA00011944"/>
    </source>
</evidence>
<keyword evidence="11" id="KW-1185">Reference proteome</keyword>
<dbReference type="AlphaFoldDB" id="A0A453LKX9"/>
<dbReference type="InterPro" id="IPR027277">
    <property type="entry name" value="NadC/ModD"/>
</dbReference>
<organism evidence="10 11">
    <name type="scientific">Aegilops tauschii subsp. strangulata</name>
    <name type="common">Goatgrass</name>
    <dbReference type="NCBI Taxonomy" id="200361"/>
    <lineage>
        <taxon>Eukaryota</taxon>
        <taxon>Viridiplantae</taxon>
        <taxon>Streptophyta</taxon>
        <taxon>Embryophyta</taxon>
        <taxon>Tracheophyta</taxon>
        <taxon>Spermatophyta</taxon>
        <taxon>Magnoliopsida</taxon>
        <taxon>Liliopsida</taxon>
        <taxon>Poales</taxon>
        <taxon>Poaceae</taxon>
        <taxon>BOP clade</taxon>
        <taxon>Pooideae</taxon>
        <taxon>Triticodae</taxon>
        <taxon>Triticeae</taxon>
        <taxon>Triticinae</taxon>
        <taxon>Aegilops</taxon>
    </lineage>
</organism>
<dbReference type="InterPro" id="IPR002638">
    <property type="entry name" value="Quinolinate_PRibosylTrfase_C"/>
</dbReference>
<evidence type="ECO:0000256" key="2">
    <source>
        <dbReference type="ARBA" id="ARBA00009400"/>
    </source>
</evidence>
<dbReference type="FunFam" id="3.20.20.70:FF:000149">
    <property type="entry name" value="Nicotinate-nucleotide pyrophosphorylase [carboxylating]"/>
    <property type="match status" value="1"/>
</dbReference>
<dbReference type="STRING" id="200361.A0A453LKX9"/>
<dbReference type="CDD" id="cd01572">
    <property type="entry name" value="QPRTase"/>
    <property type="match status" value="1"/>
</dbReference>
<evidence type="ECO:0000313" key="11">
    <source>
        <dbReference type="Proteomes" id="UP000015105"/>
    </source>
</evidence>
<feature type="compositionally biased region" description="Low complexity" evidence="7">
    <location>
        <begin position="39"/>
        <end position="49"/>
    </location>
</feature>
<comment type="similarity">
    <text evidence="2">Belongs to the NadC/ModD family.</text>
</comment>
<dbReference type="EnsemblPlants" id="AET5Gv20824700.3">
    <property type="protein sequence ID" value="AET5Gv20824700.3"/>
    <property type="gene ID" value="AET5Gv20824700"/>
</dbReference>
<feature type="domain" description="Quinolinate phosphoribosyl transferase C-terminal" evidence="8">
    <location>
        <begin position="209"/>
        <end position="390"/>
    </location>
</feature>
<dbReference type="Gene3D" id="3.20.20.70">
    <property type="entry name" value="Aldolase class I"/>
    <property type="match status" value="1"/>
</dbReference>
<dbReference type="GO" id="GO:0034213">
    <property type="term" value="P:quinolinate catabolic process"/>
    <property type="evidence" value="ECO:0007669"/>
    <property type="project" value="TreeGrafter"/>
</dbReference>
<dbReference type="UniPathway" id="UPA00253">
    <property type="reaction ID" value="UER00331"/>
</dbReference>
<dbReference type="EnsemblPlants" id="AET5Gv20824700.2">
    <property type="protein sequence ID" value="AET5Gv20824700.2"/>
    <property type="gene ID" value="AET5Gv20824700"/>
</dbReference>
<comment type="pathway">
    <text evidence="1">Cofactor biosynthesis; NAD(+) biosynthesis; nicotinate D-ribonucleotide from quinolinate: step 1/1.</text>
</comment>
<feature type="compositionally biased region" description="Basic residues" evidence="7">
    <location>
        <begin position="1"/>
        <end position="25"/>
    </location>
</feature>
<dbReference type="InterPro" id="IPR022412">
    <property type="entry name" value="Quinolinate_PRibosylTrfase_N"/>
</dbReference>
<dbReference type="InterPro" id="IPR004393">
    <property type="entry name" value="NadC"/>
</dbReference>
<feature type="region of interest" description="Disordered" evidence="7">
    <location>
        <begin position="1"/>
        <end position="98"/>
    </location>
</feature>
<dbReference type="InterPro" id="IPR037128">
    <property type="entry name" value="Quinolinate_PRibosylTase_N_sf"/>
</dbReference>
<dbReference type="NCBIfam" id="TIGR00078">
    <property type="entry name" value="nadC"/>
    <property type="match status" value="1"/>
</dbReference>
<dbReference type="Gene3D" id="3.90.1170.20">
    <property type="entry name" value="Quinolinate phosphoribosyl transferase, N-terminal domain"/>
    <property type="match status" value="1"/>
</dbReference>
<keyword evidence="6" id="KW-0808">Transferase</keyword>
<dbReference type="FunFam" id="3.90.1170.20:FF:000001">
    <property type="entry name" value="Nicotinate-nucleotide diphosphorylase (Carboxylating)"/>
    <property type="match status" value="1"/>
</dbReference>
<dbReference type="GO" id="GO:0009507">
    <property type="term" value="C:chloroplast"/>
    <property type="evidence" value="ECO:0007669"/>
    <property type="project" value="EnsemblPlants"/>
</dbReference>
<dbReference type="Pfam" id="PF02749">
    <property type="entry name" value="QRPTase_N"/>
    <property type="match status" value="1"/>
</dbReference>
<evidence type="ECO:0000259" key="9">
    <source>
        <dbReference type="Pfam" id="PF02749"/>
    </source>
</evidence>
<protein>
    <recommendedName>
        <fullName evidence="3">nicotinate-nucleotide diphosphorylase (carboxylating)</fullName>
        <ecNumber evidence="3">2.4.2.19</ecNumber>
    </recommendedName>
</protein>
<name>A0A453LKX9_AEGTS</name>
<evidence type="ECO:0000256" key="5">
    <source>
        <dbReference type="ARBA" id="ARBA00022676"/>
    </source>
</evidence>
<dbReference type="Gramene" id="AET5Gv20824700.2">
    <property type="protein sequence ID" value="AET5Gv20824700.2"/>
    <property type="gene ID" value="AET5Gv20824700"/>
</dbReference>
<dbReference type="GO" id="GO:0004514">
    <property type="term" value="F:nicotinate-nucleotide diphosphorylase (carboxylating) activity"/>
    <property type="evidence" value="ECO:0007669"/>
    <property type="project" value="UniProtKB-EC"/>
</dbReference>
<reference evidence="11" key="1">
    <citation type="journal article" date="2014" name="Science">
        <title>Ancient hybridizations among the ancestral genomes of bread wheat.</title>
        <authorList>
            <consortium name="International Wheat Genome Sequencing Consortium,"/>
            <person name="Marcussen T."/>
            <person name="Sandve S.R."/>
            <person name="Heier L."/>
            <person name="Spannagl M."/>
            <person name="Pfeifer M."/>
            <person name="Jakobsen K.S."/>
            <person name="Wulff B.B."/>
            <person name="Steuernagel B."/>
            <person name="Mayer K.F."/>
            <person name="Olsen O.A."/>
        </authorList>
    </citation>
    <scope>NUCLEOTIDE SEQUENCE [LARGE SCALE GENOMIC DNA]</scope>
    <source>
        <strain evidence="11">cv. AL8/78</strain>
    </source>
</reference>
<accession>A0A453LKX9</accession>
<dbReference type="EC" id="2.4.2.19" evidence="3"/>
<dbReference type="Pfam" id="PF01729">
    <property type="entry name" value="QRPTase_C"/>
    <property type="match status" value="1"/>
</dbReference>
<dbReference type="Proteomes" id="UP000015105">
    <property type="component" value="Chromosome 5D"/>
</dbReference>
<evidence type="ECO:0000259" key="8">
    <source>
        <dbReference type="Pfam" id="PF01729"/>
    </source>
</evidence>
<evidence type="ECO:0000256" key="7">
    <source>
        <dbReference type="SAM" id="MobiDB-lite"/>
    </source>
</evidence>
<dbReference type="SUPFAM" id="SSF51690">
    <property type="entry name" value="Nicotinate/Quinolinate PRTase C-terminal domain-like"/>
    <property type="match status" value="1"/>
</dbReference>
<feature type="domain" description="Quinolinate phosphoribosyl transferase N-terminal" evidence="9">
    <location>
        <begin position="122"/>
        <end position="207"/>
    </location>
</feature>